<accession>A0A370HCW6</accession>
<feature type="compositionally biased region" description="Basic and acidic residues" evidence="1">
    <location>
        <begin position="193"/>
        <end position="204"/>
    </location>
</feature>
<organism evidence="2 3">
    <name type="scientific">Nocardia mexicana</name>
    <dbReference type="NCBI Taxonomy" id="279262"/>
    <lineage>
        <taxon>Bacteria</taxon>
        <taxon>Bacillati</taxon>
        <taxon>Actinomycetota</taxon>
        <taxon>Actinomycetes</taxon>
        <taxon>Mycobacteriales</taxon>
        <taxon>Nocardiaceae</taxon>
        <taxon>Nocardia</taxon>
    </lineage>
</organism>
<feature type="compositionally biased region" description="Basic and acidic residues" evidence="1">
    <location>
        <begin position="354"/>
        <end position="375"/>
    </location>
</feature>
<dbReference type="STRING" id="1210089.GCA_001613165_03925"/>
<evidence type="ECO:0000313" key="3">
    <source>
        <dbReference type="Proteomes" id="UP000255355"/>
    </source>
</evidence>
<dbReference type="EMBL" id="QQAZ01000002">
    <property type="protein sequence ID" value="RDI54557.1"/>
    <property type="molecule type" value="Genomic_DNA"/>
</dbReference>
<feature type="compositionally biased region" description="Low complexity" evidence="1">
    <location>
        <begin position="376"/>
        <end position="412"/>
    </location>
</feature>
<dbReference type="AlphaFoldDB" id="A0A370HCW6"/>
<feature type="region of interest" description="Disordered" evidence="1">
    <location>
        <begin position="562"/>
        <end position="599"/>
    </location>
</feature>
<sequence>MNMHDMLIPDMSAPNYPHEFDYYTGVGKFAQETLDFLDKFFKSCGKNSEVEPPTAKEAPKIDGSVEALIEGKKETAAVFENYSAVAMQLNQVILDLQAIDKDLAPVAKKSTDLSHNAQREINQMIDLVNKNAQSYPSKGVSENDHILAYSIKAFESGESKLNSVRDGHVGASGEVKKLKDEVEKLKKDLATSLKERKKLEEQLKNRPGGNGNNNNGNNGNGSWNPPPLQNTGNGNGLGTGNADDSGFQPINTGLEDGSKPGGLGGQNGGDNSLDPTGGSKDPTKSLDDAINQITDKANQDTPTPQTPVTPSPMDSGMGGMGGMSPFGMPGMSPFGMNGMNGMGMGMNPYSQQEQMRREQADRDLERRRQEMEMRRSQQQQPAAQAASTNPAPAQTAPAAQQNAGPPQGANAPAGPPPPETPGPDGLVPFTFPPPDSRTVRVSPVVKQGFEVAVADTSGTNAQAAYANTPAKFTDTKHAGAPIDPSQLMSGDIAQWENRTALVVKFDKGTEPGTGDGAMDAAAGGGEPPEVIIAGKPQKLRSEDMATMSDEAGEFGAFVGFKHPRGIDAAPPGGASGAQGDSATGDQSGQTMQAAFTAPS</sequence>
<comment type="caution">
    <text evidence="2">The sequence shown here is derived from an EMBL/GenBank/DDBJ whole genome shotgun (WGS) entry which is preliminary data.</text>
</comment>
<feature type="compositionally biased region" description="Low complexity" evidence="1">
    <location>
        <begin position="567"/>
        <end position="585"/>
    </location>
</feature>
<feature type="region of interest" description="Disordered" evidence="1">
    <location>
        <begin position="193"/>
        <end position="329"/>
    </location>
</feature>
<reference evidence="2 3" key="1">
    <citation type="submission" date="2018-07" db="EMBL/GenBank/DDBJ databases">
        <title>Genomic Encyclopedia of Type Strains, Phase IV (KMG-IV): sequencing the most valuable type-strain genomes for metagenomic binning, comparative biology and taxonomic classification.</title>
        <authorList>
            <person name="Goeker M."/>
        </authorList>
    </citation>
    <scope>NUCLEOTIDE SEQUENCE [LARGE SCALE GENOMIC DNA]</scope>
    <source>
        <strain evidence="2 3">DSM 44952</strain>
    </source>
</reference>
<dbReference type="Proteomes" id="UP000255355">
    <property type="component" value="Unassembled WGS sequence"/>
</dbReference>
<feature type="compositionally biased region" description="Gly residues" evidence="1">
    <location>
        <begin position="259"/>
        <end position="268"/>
    </location>
</feature>
<evidence type="ECO:0000313" key="2">
    <source>
        <dbReference type="EMBL" id="RDI54557.1"/>
    </source>
</evidence>
<feature type="compositionally biased region" description="Polar residues" evidence="1">
    <location>
        <begin position="586"/>
        <end position="599"/>
    </location>
</feature>
<dbReference type="OrthoDB" id="4521241at2"/>
<proteinExistence type="predicted"/>
<protein>
    <submittedName>
        <fullName evidence="2">Uncharacterized protein</fullName>
    </submittedName>
</protein>
<dbReference type="RefSeq" id="WP_068021458.1">
    <property type="nucleotide sequence ID" value="NZ_QQAZ01000002.1"/>
</dbReference>
<name>A0A370HCW6_9NOCA</name>
<evidence type="ECO:0000256" key="1">
    <source>
        <dbReference type="SAM" id="MobiDB-lite"/>
    </source>
</evidence>
<keyword evidence="3" id="KW-1185">Reference proteome</keyword>
<feature type="compositionally biased region" description="Polar residues" evidence="1">
    <location>
        <begin position="291"/>
        <end position="300"/>
    </location>
</feature>
<feature type="compositionally biased region" description="Low complexity" evidence="1">
    <location>
        <begin position="212"/>
        <end position="221"/>
    </location>
</feature>
<gene>
    <name evidence="2" type="ORF">DFR68_102685</name>
</gene>
<feature type="region of interest" description="Disordered" evidence="1">
    <location>
        <begin position="342"/>
        <end position="439"/>
    </location>
</feature>